<evidence type="ECO:0000313" key="2">
    <source>
        <dbReference type="EMBL" id="WYJ94518.1"/>
    </source>
</evidence>
<name>A0AAQ3W5A8_9ENTE</name>
<evidence type="ECO:0000313" key="3">
    <source>
        <dbReference type="Proteomes" id="UP000196151"/>
    </source>
</evidence>
<feature type="transmembrane region" description="Helical" evidence="1">
    <location>
        <begin position="67"/>
        <end position="88"/>
    </location>
</feature>
<sequence length="119" mass="13884">MNIQIYKIIYIAIYLFIKKFIPAVGASWDIFDSNIVLFQNLFLAVLGFLFFKQDLLKGLKNARTKKMFGFVIGITFIMYLIDISYAMLLSKPVIIRYYSYGFLEILQSSIIIPFIEELV</sequence>
<dbReference type="AlphaFoldDB" id="A0AAQ3W5A8"/>
<keyword evidence="3" id="KW-1185">Reference proteome</keyword>
<keyword evidence="1" id="KW-0812">Transmembrane</keyword>
<protein>
    <submittedName>
        <fullName evidence="2">Uncharacterized protein</fullName>
    </submittedName>
</protein>
<evidence type="ECO:0000256" key="1">
    <source>
        <dbReference type="SAM" id="Phobius"/>
    </source>
</evidence>
<organism evidence="2 3">
    <name type="scientific">Candidatus Enterococcus dunnyi</name>
    <dbReference type="NCBI Taxonomy" id="1834192"/>
    <lineage>
        <taxon>Bacteria</taxon>
        <taxon>Bacillati</taxon>
        <taxon>Bacillota</taxon>
        <taxon>Bacilli</taxon>
        <taxon>Lactobacillales</taxon>
        <taxon>Enterococcaceae</taxon>
        <taxon>Enterococcus</taxon>
    </lineage>
</organism>
<keyword evidence="1" id="KW-1133">Transmembrane helix</keyword>
<accession>A0AAQ3W5A8</accession>
<feature type="transmembrane region" description="Helical" evidence="1">
    <location>
        <begin position="94"/>
        <end position="115"/>
    </location>
</feature>
<dbReference type="RefSeq" id="WP_339087769.1">
    <property type="nucleotide sequence ID" value="NZ_CP147246.1"/>
</dbReference>
<proteinExistence type="predicted"/>
<dbReference type="EMBL" id="CP147246">
    <property type="protein sequence ID" value="WYJ94518.1"/>
    <property type="molecule type" value="Genomic_DNA"/>
</dbReference>
<feature type="transmembrane region" description="Helical" evidence="1">
    <location>
        <begin position="7"/>
        <end position="28"/>
    </location>
</feature>
<feature type="transmembrane region" description="Helical" evidence="1">
    <location>
        <begin position="34"/>
        <end position="51"/>
    </location>
</feature>
<reference evidence="2" key="1">
    <citation type="submission" date="2017-05" db="EMBL/GenBank/DDBJ databases">
        <authorList>
            <consortium name="The Broad Institute Genomics Platform"/>
            <consortium name="The Broad Institute Genomic Center for Infectious Diseases"/>
            <person name="Earl A."/>
            <person name="Manson A."/>
            <person name="Schwartman J."/>
            <person name="Gilmore M."/>
            <person name="Abouelleil A."/>
            <person name="Cao P."/>
            <person name="Chapman S."/>
            <person name="Cusick C."/>
            <person name="Shea T."/>
            <person name="Young S."/>
            <person name="Neafsey D."/>
            <person name="Nusbaum C."/>
            <person name="Birren B."/>
        </authorList>
    </citation>
    <scope>NUCLEOTIDE SEQUENCE</scope>
    <source>
        <strain evidence="2">9D6_DIV0238</strain>
    </source>
</reference>
<dbReference type="Proteomes" id="UP000196151">
    <property type="component" value="Chromosome"/>
</dbReference>
<gene>
    <name evidence="2" type="ORF">A5889_002031</name>
</gene>
<keyword evidence="1" id="KW-0472">Membrane</keyword>
<reference evidence="2" key="2">
    <citation type="submission" date="2024-03" db="EMBL/GenBank/DDBJ databases">
        <title>The Genome Sequence of Enterococcus sp. DIV0238c.</title>
        <authorList>
            <consortium name="The Broad Institute Genomics Platform"/>
            <consortium name="The Broad Institute Microbial Omics Core"/>
            <consortium name="The Broad Institute Genomic Center for Infectious Diseases"/>
            <person name="Earl A."/>
            <person name="Manson A."/>
            <person name="Gilmore M."/>
            <person name="Schwartman J."/>
            <person name="Shea T."/>
            <person name="Abouelleil A."/>
            <person name="Cao P."/>
            <person name="Chapman S."/>
            <person name="Cusick C."/>
            <person name="Young S."/>
            <person name="Neafsey D."/>
            <person name="Nusbaum C."/>
            <person name="Birren B."/>
        </authorList>
    </citation>
    <scope>NUCLEOTIDE SEQUENCE</scope>
    <source>
        <strain evidence="2">9D6_DIV0238</strain>
    </source>
</reference>